<dbReference type="RefSeq" id="WP_208252614.1">
    <property type="nucleotide sequence ID" value="NZ_JAGEPF010000051.1"/>
</dbReference>
<feature type="region of interest" description="Disordered" evidence="1">
    <location>
        <begin position="59"/>
        <end position="78"/>
    </location>
</feature>
<keyword evidence="3" id="KW-1185">Reference proteome</keyword>
<gene>
    <name evidence="2" type="ORF">J4709_50250</name>
</gene>
<dbReference type="EMBL" id="JAGEPF010000051">
    <property type="protein sequence ID" value="MBO2465768.1"/>
    <property type="molecule type" value="Genomic_DNA"/>
</dbReference>
<evidence type="ECO:0000256" key="1">
    <source>
        <dbReference type="SAM" id="MobiDB-lite"/>
    </source>
</evidence>
<evidence type="ECO:0000313" key="3">
    <source>
        <dbReference type="Proteomes" id="UP000680206"/>
    </source>
</evidence>
<comment type="caution">
    <text evidence="2">The sequence shown here is derived from an EMBL/GenBank/DDBJ whole genome shotgun (WGS) entry which is preliminary data.</text>
</comment>
<organism evidence="2 3">
    <name type="scientific">Actinomadura violacea</name>
    <dbReference type="NCBI Taxonomy" id="2819934"/>
    <lineage>
        <taxon>Bacteria</taxon>
        <taxon>Bacillati</taxon>
        <taxon>Actinomycetota</taxon>
        <taxon>Actinomycetes</taxon>
        <taxon>Streptosporangiales</taxon>
        <taxon>Thermomonosporaceae</taxon>
        <taxon>Actinomadura</taxon>
    </lineage>
</organism>
<name>A0ABS3SAI5_9ACTN</name>
<feature type="compositionally biased region" description="Polar residues" evidence="1">
    <location>
        <begin position="59"/>
        <end position="69"/>
    </location>
</feature>
<proteinExistence type="predicted"/>
<accession>A0ABS3SAI5</accession>
<evidence type="ECO:0000313" key="2">
    <source>
        <dbReference type="EMBL" id="MBO2465768.1"/>
    </source>
</evidence>
<protein>
    <submittedName>
        <fullName evidence="2">Uncharacterized protein</fullName>
    </submittedName>
</protein>
<dbReference type="Proteomes" id="UP000680206">
    <property type="component" value="Unassembled WGS sequence"/>
</dbReference>
<sequence>MISFRSAAILVIAALVGAAAGVLTYLQARSLSHALLAGGSVIGGTAGLLNQVLITPVQPNSTHDGSAQGVSAAEDQEP</sequence>
<reference evidence="2 3" key="1">
    <citation type="submission" date="2021-03" db="EMBL/GenBank/DDBJ databases">
        <title>Actinomadura violae sp. nov., isolated from lichen in Thailand.</title>
        <authorList>
            <person name="Kanchanasin P."/>
            <person name="Saeng-In P."/>
            <person name="Phongsopitanun W."/>
            <person name="Yuki M."/>
            <person name="Kudo T."/>
            <person name="Ohkuma M."/>
            <person name="Tanasupawat S."/>
        </authorList>
    </citation>
    <scope>NUCLEOTIDE SEQUENCE [LARGE SCALE GENOMIC DNA]</scope>
    <source>
        <strain evidence="2 3">LCR2-06</strain>
    </source>
</reference>